<sequence length="168" mass="19125">MKISIALIFVIHAAFATNAVTGFSLISNVIESLLDLIIIGKPNQPPPKPQNRTTMSYIRKQWIGPVAPYISECMCKTHVKPKILNNFYEKGKLSNDPGFKCQIKCYAIKLHFMSSTGEIDFERWSELFPYLDLKLAQKCSKIVEPLLCEKAYLCLKCVYESLSKQYPP</sequence>
<dbReference type="SUPFAM" id="SSF47565">
    <property type="entry name" value="Insect pheromone/odorant-binding proteins"/>
    <property type="match status" value="1"/>
</dbReference>
<dbReference type="Pfam" id="PF01395">
    <property type="entry name" value="PBP_GOBP"/>
    <property type="match status" value="1"/>
</dbReference>
<feature type="chain" id="PRO_5035464608" evidence="1">
    <location>
        <begin position="17"/>
        <end position="168"/>
    </location>
</feature>
<dbReference type="GO" id="GO:0005549">
    <property type="term" value="F:odorant binding"/>
    <property type="evidence" value="ECO:0007669"/>
    <property type="project" value="InterPro"/>
</dbReference>
<dbReference type="SMART" id="SM00708">
    <property type="entry name" value="PhBP"/>
    <property type="match status" value="1"/>
</dbReference>
<keyword evidence="1" id="KW-0732">Signal</keyword>
<dbReference type="Gene3D" id="1.10.238.20">
    <property type="entry name" value="Pheromone/general odorant binding protein domain"/>
    <property type="match status" value="1"/>
</dbReference>
<dbReference type="EMBL" id="VTPC01007558">
    <property type="protein sequence ID" value="KAF2893907.1"/>
    <property type="molecule type" value="Genomic_DNA"/>
</dbReference>
<evidence type="ECO:0000256" key="1">
    <source>
        <dbReference type="SAM" id="SignalP"/>
    </source>
</evidence>
<dbReference type="OrthoDB" id="8194670at2759"/>
<dbReference type="InterPro" id="IPR006170">
    <property type="entry name" value="PBP/GOBP"/>
</dbReference>
<dbReference type="CDD" id="cd23992">
    <property type="entry name" value="PBP_GOBP"/>
    <property type="match status" value="1"/>
</dbReference>
<reference evidence="2" key="1">
    <citation type="submission" date="2019-08" db="EMBL/GenBank/DDBJ databases">
        <title>The genome of the North American firefly Photinus pyralis.</title>
        <authorList>
            <consortium name="Photinus pyralis genome working group"/>
            <person name="Fallon T.R."/>
            <person name="Sander Lower S.E."/>
            <person name="Weng J.-K."/>
        </authorList>
    </citation>
    <scope>NUCLEOTIDE SEQUENCE</scope>
    <source>
        <strain evidence="2">TRF0915ILg1</strain>
        <tissue evidence="2">Whole body</tissue>
    </source>
</reference>
<comment type="caution">
    <text evidence="2">The sequence shown here is derived from an EMBL/GenBank/DDBJ whole genome shotgun (WGS) entry which is preliminary data.</text>
</comment>
<name>A0A8K0G9Q2_IGNLU</name>
<dbReference type="AlphaFoldDB" id="A0A8K0G9Q2"/>
<keyword evidence="3" id="KW-1185">Reference proteome</keyword>
<accession>A0A8K0G9Q2</accession>
<feature type="signal peptide" evidence="1">
    <location>
        <begin position="1"/>
        <end position="16"/>
    </location>
</feature>
<dbReference type="InterPro" id="IPR036728">
    <property type="entry name" value="PBP_GOBP_sf"/>
</dbReference>
<protein>
    <submittedName>
        <fullName evidence="2">Uncharacterized protein</fullName>
    </submittedName>
</protein>
<proteinExistence type="predicted"/>
<evidence type="ECO:0000313" key="3">
    <source>
        <dbReference type="Proteomes" id="UP000801492"/>
    </source>
</evidence>
<evidence type="ECO:0000313" key="2">
    <source>
        <dbReference type="EMBL" id="KAF2893907.1"/>
    </source>
</evidence>
<organism evidence="2 3">
    <name type="scientific">Ignelater luminosus</name>
    <name type="common">Cucubano</name>
    <name type="synonym">Pyrophorus luminosus</name>
    <dbReference type="NCBI Taxonomy" id="2038154"/>
    <lineage>
        <taxon>Eukaryota</taxon>
        <taxon>Metazoa</taxon>
        <taxon>Ecdysozoa</taxon>
        <taxon>Arthropoda</taxon>
        <taxon>Hexapoda</taxon>
        <taxon>Insecta</taxon>
        <taxon>Pterygota</taxon>
        <taxon>Neoptera</taxon>
        <taxon>Endopterygota</taxon>
        <taxon>Coleoptera</taxon>
        <taxon>Polyphaga</taxon>
        <taxon>Elateriformia</taxon>
        <taxon>Elateroidea</taxon>
        <taxon>Elateridae</taxon>
        <taxon>Agrypninae</taxon>
        <taxon>Pyrophorini</taxon>
        <taxon>Ignelater</taxon>
    </lineage>
</organism>
<dbReference type="Proteomes" id="UP000801492">
    <property type="component" value="Unassembled WGS sequence"/>
</dbReference>
<gene>
    <name evidence="2" type="ORF">ILUMI_12273</name>
</gene>